<evidence type="ECO:0000313" key="7">
    <source>
        <dbReference type="RefSeq" id="XP_046600800.1"/>
    </source>
</evidence>
<protein>
    <submittedName>
        <fullName evidence="7">Arylphorin subunit beta-like isoform X2</fullName>
    </submittedName>
</protein>
<dbReference type="Proteomes" id="UP000829291">
    <property type="component" value="Chromosome 7"/>
</dbReference>
<evidence type="ECO:0000259" key="5">
    <source>
        <dbReference type="Pfam" id="PF03723"/>
    </source>
</evidence>
<dbReference type="Gene3D" id="1.20.1370.10">
    <property type="entry name" value="Hemocyanin, N-terminal domain"/>
    <property type="match status" value="1"/>
</dbReference>
<evidence type="ECO:0000313" key="6">
    <source>
        <dbReference type="Proteomes" id="UP000829291"/>
    </source>
</evidence>
<feature type="domain" description="Hemocyanin N-terminal" evidence="4">
    <location>
        <begin position="25"/>
        <end position="148"/>
    </location>
</feature>
<evidence type="ECO:0000259" key="3">
    <source>
        <dbReference type="Pfam" id="PF00372"/>
    </source>
</evidence>
<dbReference type="PRINTS" id="PR00187">
    <property type="entry name" value="HAEMOCYANIN"/>
</dbReference>
<dbReference type="InterPro" id="IPR013788">
    <property type="entry name" value="Hemocyanin/hexamerin"/>
</dbReference>
<dbReference type="Gene3D" id="1.10.1280.10">
    <property type="entry name" value="Di-copper center containing domain from catechol oxidase"/>
    <property type="match status" value="1"/>
</dbReference>
<evidence type="ECO:0000259" key="4">
    <source>
        <dbReference type="Pfam" id="PF03722"/>
    </source>
</evidence>
<dbReference type="SUPFAM" id="SSF48056">
    <property type="entry name" value="Di-copper centre-containing domain"/>
    <property type="match status" value="1"/>
</dbReference>
<feature type="domain" description="Hemocyanin C-terminal" evidence="5">
    <location>
        <begin position="440"/>
        <end position="666"/>
    </location>
</feature>
<dbReference type="SUPFAM" id="SSF48050">
    <property type="entry name" value="Hemocyanin, N-terminal domain"/>
    <property type="match status" value="1"/>
</dbReference>
<dbReference type="RefSeq" id="XP_046600800.1">
    <property type="nucleotide sequence ID" value="XM_046744844.1"/>
</dbReference>
<feature type="domain" description="Hemocyanin middle" evidence="3">
    <location>
        <begin position="154"/>
        <end position="430"/>
    </location>
</feature>
<evidence type="ECO:0000256" key="2">
    <source>
        <dbReference type="SAM" id="SignalP"/>
    </source>
</evidence>
<dbReference type="InterPro" id="IPR037020">
    <property type="entry name" value="Hemocyanin_C_sf"/>
</dbReference>
<accession>A0ABM3GKL0</accession>
<dbReference type="Pfam" id="PF03723">
    <property type="entry name" value="Hemocyanin_C"/>
    <property type="match status" value="1"/>
</dbReference>
<dbReference type="PANTHER" id="PTHR11511">
    <property type="entry name" value="LARVAL STORAGE PROTEIN/PHENOLOXIDASE"/>
    <property type="match status" value="1"/>
</dbReference>
<dbReference type="InterPro" id="IPR005203">
    <property type="entry name" value="Hemocyanin_C"/>
</dbReference>
<evidence type="ECO:0000256" key="1">
    <source>
        <dbReference type="ARBA" id="ARBA00022761"/>
    </source>
</evidence>
<sequence>MLRDLAILAVLAISPTISWIANKEFLLEQKTVYELLRYIDQPEVSGDGSYYELGMSYEIEKNIENYNDEECVRSFLARYKKGMQPRGKVFSPFYSELLGEAIDLFRVFLNAKDFETLNKTAAWARIHMNEGMFAYSFSIAVIHHKATRFIRVPALHEIQPHLFFSETVIKRAQEIMWRNDISSSHISPKGYSVIPATYGIRRNTKNYNFDEEEQRLNYFRNDVSLAEAMHYAHLLRPFWLGSLEISDDVLAAWPPRGETFLWWQMHTLALYNMERLSNNLEAIKEFDWNYPLPYGHYPNASYPNGCQFPSRKKRSRIPNHLFPLLQKVRDLESRLSSALDTERVMDTDGESRETYKQAYVELLGNILEGNADSINLPFYGTYYVLAKHILGCAPRPKTKHTPCPSTLDHFALGHRDPMYWSLTQRIVNIYHDFSSHLCTYVYEELVHEDVVIQSVEVEPIFTYFEDVDYLVSTGLKVPNGRDEPVVKVRQCRLNHLPYRYNITVKSAKVTSVWVRVFLGPKYDFNQMELSISENYKNFLLLNVFTVNLENGTFTIQRNSTQDYTAVPEDMSGDSFYEKVTRSLRDINDTFEMPWYLYTLKLRNSIPKGRIDGLPLRLFVYIGSPIDEFIHTHLPLRKSITFPLDRPLTVDPARLPNAYFKDVKIYHTERSKIKHKTRETN</sequence>
<dbReference type="SUPFAM" id="SSF81296">
    <property type="entry name" value="E set domains"/>
    <property type="match status" value="1"/>
</dbReference>
<dbReference type="Pfam" id="PF00372">
    <property type="entry name" value="Hemocyanin_M"/>
    <property type="match status" value="1"/>
</dbReference>
<gene>
    <name evidence="7" type="primary">LOC124295304</name>
</gene>
<feature type="chain" id="PRO_5045471776" evidence="2">
    <location>
        <begin position="21"/>
        <end position="680"/>
    </location>
</feature>
<dbReference type="GeneID" id="124295304"/>
<dbReference type="InterPro" id="IPR014756">
    <property type="entry name" value="Ig_E-set"/>
</dbReference>
<dbReference type="InterPro" id="IPR005204">
    <property type="entry name" value="Hemocyanin_N"/>
</dbReference>
<organism evidence="6 7">
    <name type="scientific">Neodiprion lecontei</name>
    <name type="common">Redheaded pine sawfly</name>
    <dbReference type="NCBI Taxonomy" id="441921"/>
    <lineage>
        <taxon>Eukaryota</taxon>
        <taxon>Metazoa</taxon>
        <taxon>Ecdysozoa</taxon>
        <taxon>Arthropoda</taxon>
        <taxon>Hexapoda</taxon>
        <taxon>Insecta</taxon>
        <taxon>Pterygota</taxon>
        <taxon>Neoptera</taxon>
        <taxon>Endopterygota</taxon>
        <taxon>Hymenoptera</taxon>
        <taxon>Tenthredinoidea</taxon>
        <taxon>Diprionidae</taxon>
        <taxon>Diprioninae</taxon>
        <taxon>Neodiprion</taxon>
    </lineage>
</organism>
<dbReference type="PANTHER" id="PTHR11511:SF5">
    <property type="entry name" value="FAT-BODY PROTEIN 1-RELATED"/>
    <property type="match status" value="1"/>
</dbReference>
<proteinExistence type="predicted"/>
<dbReference type="InterPro" id="IPR036697">
    <property type="entry name" value="Hemocyanin_N_sf"/>
</dbReference>
<keyword evidence="2" id="KW-0732">Signal</keyword>
<keyword evidence="6" id="KW-1185">Reference proteome</keyword>
<dbReference type="InterPro" id="IPR008922">
    <property type="entry name" value="Di-copper_centre_dom_sf"/>
</dbReference>
<dbReference type="InterPro" id="IPR000896">
    <property type="entry name" value="Hemocyanin/hexamerin_mid_dom"/>
</dbReference>
<reference evidence="7" key="1">
    <citation type="submission" date="2025-08" db="UniProtKB">
        <authorList>
            <consortium name="RefSeq"/>
        </authorList>
    </citation>
    <scope>IDENTIFICATION</scope>
    <source>
        <tissue evidence="7">Thorax and Abdomen</tissue>
    </source>
</reference>
<dbReference type="Gene3D" id="2.60.40.1520">
    <property type="entry name" value="Hemocyanin, C-terminal domain"/>
    <property type="match status" value="1"/>
</dbReference>
<dbReference type="Pfam" id="PF03722">
    <property type="entry name" value="Hemocyanin_N"/>
    <property type="match status" value="1"/>
</dbReference>
<keyword evidence="1" id="KW-0758">Storage protein</keyword>
<feature type="signal peptide" evidence="2">
    <location>
        <begin position="1"/>
        <end position="20"/>
    </location>
</feature>
<name>A0ABM3GKL0_NEOLC</name>